<comment type="caution">
    <text evidence="1">The sequence shown here is derived from an EMBL/GenBank/DDBJ whole genome shotgun (WGS) entry which is preliminary data.</text>
</comment>
<sequence>MSLSIIVFPRVLLNRYWCIASLKTIILDITHSCMAKRGCFLSAQYRTQLCSHANFIGMA</sequence>
<organism evidence="1 2">
    <name type="scientific">Phtheirospermum japonicum</name>
    <dbReference type="NCBI Taxonomy" id="374723"/>
    <lineage>
        <taxon>Eukaryota</taxon>
        <taxon>Viridiplantae</taxon>
        <taxon>Streptophyta</taxon>
        <taxon>Embryophyta</taxon>
        <taxon>Tracheophyta</taxon>
        <taxon>Spermatophyta</taxon>
        <taxon>Magnoliopsida</taxon>
        <taxon>eudicotyledons</taxon>
        <taxon>Gunneridae</taxon>
        <taxon>Pentapetalae</taxon>
        <taxon>asterids</taxon>
        <taxon>lamiids</taxon>
        <taxon>Lamiales</taxon>
        <taxon>Orobanchaceae</taxon>
        <taxon>Orobanchaceae incertae sedis</taxon>
        <taxon>Phtheirospermum</taxon>
    </lineage>
</organism>
<dbReference type="EMBL" id="BMAC01000030">
    <property type="protein sequence ID" value="GFP81494.1"/>
    <property type="molecule type" value="Genomic_DNA"/>
</dbReference>
<keyword evidence="2" id="KW-1185">Reference proteome</keyword>
<name>A0A830B9R0_9LAMI</name>
<dbReference type="AlphaFoldDB" id="A0A830B9R0"/>
<protein>
    <submittedName>
        <fullName evidence="1">Uncharacterized protein</fullName>
    </submittedName>
</protein>
<reference evidence="1" key="1">
    <citation type="submission" date="2020-07" db="EMBL/GenBank/DDBJ databases">
        <title>Ethylene signaling mediates host invasion by parasitic plants.</title>
        <authorList>
            <person name="Yoshida S."/>
        </authorList>
    </citation>
    <scope>NUCLEOTIDE SEQUENCE</scope>
    <source>
        <strain evidence="1">Okayama</strain>
    </source>
</reference>
<evidence type="ECO:0000313" key="2">
    <source>
        <dbReference type="Proteomes" id="UP000653305"/>
    </source>
</evidence>
<accession>A0A830B9R0</accession>
<gene>
    <name evidence="1" type="ORF">PHJA_000292700</name>
</gene>
<evidence type="ECO:0000313" key="1">
    <source>
        <dbReference type="EMBL" id="GFP81494.1"/>
    </source>
</evidence>
<dbReference type="Proteomes" id="UP000653305">
    <property type="component" value="Unassembled WGS sequence"/>
</dbReference>
<proteinExistence type="predicted"/>